<feature type="region of interest" description="Disordered" evidence="1">
    <location>
        <begin position="15"/>
        <end position="69"/>
    </location>
</feature>
<feature type="non-terminal residue" evidence="2">
    <location>
        <position position="69"/>
    </location>
</feature>
<evidence type="ECO:0000313" key="2">
    <source>
        <dbReference type="EMBL" id="CAA9526424.1"/>
    </source>
</evidence>
<sequence>AHSCLRQIQLRTESRIEDRRRDLPGPRPARRDREQLLRPSDDLRPAALGAAGRGAVAAAPARPRHQDRL</sequence>
<name>A0A6J4TKN3_9ACTN</name>
<feature type="compositionally biased region" description="Low complexity" evidence="1">
    <location>
        <begin position="45"/>
        <end position="61"/>
    </location>
</feature>
<organism evidence="2">
    <name type="scientific">uncultured Solirubrobacteraceae bacterium</name>
    <dbReference type="NCBI Taxonomy" id="1162706"/>
    <lineage>
        <taxon>Bacteria</taxon>
        <taxon>Bacillati</taxon>
        <taxon>Actinomycetota</taxon>
        <taxon>Thermoleophilia</taxon>
        <taxon>Solirubrobacterales</taxon>
        <taxon>Solirubrobacteraceae</taxon>
        <taxon>environmental samples</taxon>
    </lineage>
</organism>
<feature type="non-terminal residue" evidence="2">
    <location>
        <position position="1"/>
    </location>
</feature>
<protein>
    <submittedName>
        <fullName evidence="2">Uncharacterized protein</fullName>
    </submittedName>
</protein>
<evidence type="ECO:0000256" key="1">
    <source>
        <dbReference type="SAM" id="MobiDB-lite"/>
    </source>
</evidence>
<feature type="compositionally biased region" description="Basic and acidic residues" evidence="1">
    <location>
        <begin position="15"/>
        <end position="44"/>
    </location>
</feature>
<gene>
    <name evidence="2" type="ORF">AVDCRST_MAG67-3718</name>
</gene>
<reference evidence="2" key="1">
    <citation type="submission" date="2020-02" db="EMBL/GenBank/DDBJ databases">
        <authorList>
            <person name="Meier V. D."/>
        </authorList>
    </citation>
    <scope>NUCLEOTIDE SEQUENCE</scope>
    <source>
        <strain evidence="2">AVDCRST_MAG67</strain>
    </source>
</reference>
<proteinExistence type="predicted"/>
<accession>A0A6J4TKN3</accession>
<dbReference type="EMBL" id="CADCVQ010000155">
    <property type="protein sequence ID" value="CAA9526424.1"/>
    <property type="molecule type" value="Genomic_DNA"/>
</dbReference>
<dbReference type="AlphaFoldDB" id="A0A6J4TKN3"/>